<accession>A0A1E5GV13</accession>
<dbReference type="EMBL" id="MIKB01000013">
    <property type="protein sequence ID" value="OEG16515.1"/>
    <property type="molecule type" value="Genomic_DNA"/>
</dbReference>
<evidence type="ECO:0000259" key="1">
    <source>
        <dbReference type="Pfam" id="PF14581"/>
    </source>
</evidence>
<feature type="domain" description="SseB protein C-terminal" evidence="1">
    <location>
        <begin position="125"/>
        <end position="198"/>
    </location>
</feature>
<organism evidence="2 3">
    <name type="scientific">Enterococcus quebecensis</name>
    <dbReference type="NCBI Taxonomy" id="903983"/>
    <lineage>
        <taxon>Bacteria</taxon>
        <taxon>Bacillati</taxon>
        <taxon>Bacillota</taxon>
        <taxon>Bacilli</taxon>
        <taxon>Lactobacillales</taxon>
        <taxon>Enterococcaceae</taxon>
        <taxon>Enterococcus</taxon>
    </lineage>
</organism>
<dbReference type="Pfam" id="PF14581">
    <property type="entry name" value="SseB_C"/>
    <property type="match status" value="1"/>
</dbReference>
<sequence>MDIFKFFKKEKKNKPTNFFNFQRNNDGVQKVIDWVKISSEIIIDIDSNKCFSIGATQEGKRFLSAYTDVSQHVPSYRKEDRFMTVSFEYLGKIFEENSDLDFLWLNPNSDSIQLNRSVFTSKHAIKKNTEIQIGLPAEKPVVLIDFLSSYARQEVSIKAIYLGLMRHNNEFSYAVFIDSENAEKIIPEIGPKITEICLADNTLYPVDFVYDNFLNDEQYLVYSR</sequence>
<proteinExistence type="predicted"/>
<comment type="caution">
    <text evidence="2">The sequence shown here is derived from an EMBL/GenBank/DDBJ whole genome shotgun (WGS) entry which is preliminary data.</text>
</comment>
<dbReference type="STRING" id="903983.BCR23_06400"/>
<dbReference type="RefSeq" id="WP_069634966.1">
    <property type="nucleotide sequence ID" value="NZ_JXKZ01000009.1"/>
</dbReference>
<gene>
    <name evidence="2" type="ORF">BCR23_06400</name>
</gene>
<reference evidence="3" key="1">
    <citation type="submission" date="2016-09" db="EMBL/GenBank/DDBJ databases">
        <authorList>
            <person name="Gulvik C.A."/>
        </authorList>
    </citation>
    <scope>NUCLEOTIDE SEQUENCE [LARGE SCALE GENOMIC DNA]</scope>
    <source>
        <strain evidence="3">LMG 26306</strain>
    </source>
</reference>
<evidence type="ECO:0000313" key="2">
    <source>
        <dbReference type="EMBL" id="OEG16515.1"/>
    </source>
</evidence>
<dbReference type="InterPro" id="IPR027945">
    <property type="entry name" value="SseB_C"/>
</dbReference>
<dbReference type="AlphaFoldDB" id="A0A1E5GV13"/>
<dbReference type="Proteomes" id="UP000094764">
    <property type="component" value="Unassembled WGS sequence"/>
</dbReference>
<keyword evidence="3" id="KW-1185">Reference proteome</keyword>
<dbReference type="OrthoDB" id="2179696at2"/>
<protein>
    <recommendedName>
        <fullName evidence="1">SseB protein C-terminal domain-containing protein</fullName>
    </recommendedName>
</protein>
<evidence type="ECO:0000313" key="3">
    <source>
        <dbReference type="Proteomes" id="UP000094764"/>
    </source>
</evidence>
<name>A0A1E5GV13_9ENTE</name>